<dbReference type="Gene3D" id="2.115.10.20">
    <property type="entry name" value="Glycosyl hydrolase domain, family 43"/>
    <property type="match status" value="1"/>
</dbReference>
<evidence type="ECO:0000256" key="1">
    <source>
        <dbReference type="ARBA" id="ARBA00009865"/>
    </source>
</evidence>
<evidence type="ECO:0000313" key="8">
    <source>
        <dbReference type="EMBL" id="ODM04232.1"/>
    </source>
</evidence>
<evidence type="ECO:0000256" key="2">
    <source>
        <dbReference type="ARBA" id="ARBA00022801"/>
    </source>
</evidence>
<accession>A0A1E3A629</accession>
<feature type="active site" description="Proton donor" evidence="4">
    <location>
        <position position="191"/>
    </location>
</feature>
<dbReference type="InterPro" id="IPR006710">
    <property type="entry name" value="Glyco_hydro_43"/>
</dbReference>
<dbReference type="Proteomes" id="UP000094067">
    <property type="component" value="Unassembled WGS sequence"/>
</dbReference>
<gene>
    <name evidence="8" type="primary">xynB_6</name>
    <name evidence="8" type="ORF">BEI61_05036</name>
</gene>
<dbReference type="RefSeq" id="WP_069154446.1">
    <property type="nucleotide sequence ID" value="NZ_MCGH01000003.1"/>
</dbReference>
<dbReference type="GO" id="GO:0005975">
    <property type="term" value="P:carbohydrate metabolic process"/>
    <property type="evidence" value="ECO:0007669"/>
    <property type="project" value="InterPro"/>
</dbReference>
<dbReference type="GO" id="GO:0009044">
    <property type="term" value="F:xylan 1,4-beta-xylosidase activity"/>
    <property type="evidence" value="ECO:0007669"/>
    <property type="project" value="UniProtKB-EC"/>
</dbReference>
<keyword evidence="2 6" id="KW-0378">Hydrolase</keyword>
<name>A0A1E3A629_9FIRM</name>
<dbReference type="AlphaFoldDB" id="A0A1E3A629"/>
<evidence type="ECO:0000259" key="7">
    <source>
        <dbReference type="Pfam" id="PF17851"/>
    </source>
</evidence>
<comment type="caution">
    <text evidence="8">The sequence shown here is derived from an EMBL/GenBank/DDBJ whole genome shotgun (WGS) entry which is preliminary data.</text>
</comment>
<dbReference type="Gene3D" id="2.60.120.200">
    <property type="match status" value="1"/>
</dbReference>
<dbReference type="EC" id="3.2.1.37" evidence="8"/>
<dbReference type="SUPFAM" id="SSF75005">
    <property type="entry name" value="Arabinanase/levansucrase/invertase"/>
    <property type="match status" value="1"/>
</dbReference>
<dbReference type="CDD" id="cd18617">
    <property type="entry name" value="GH43_XynB-like"/>
    <property type="match status" value="1"/>
</dbReference>
<evidence type="ECO:0000313" key="9">
    <source>
        <dbReference type="Proteomes" id="UP000094067"/>
    </source>
</evidence>
<dbReference type="PANTHER" id="PTHR42812:SF12">
    <property type="entry name" value="BETA-XYLOSIDASE-RELATED"/>
    <property type="match status" value="1"/>
</dbReference>
<evidence type="ECO:0000256" key="5">
    <source>
        <dbReference type="PIRSR" id="PIRSR606710-2"/>
    </source>
</evidence>
<feature type="active site" description="Proton acceptor" evidence="4">
    <location>
        <position position="18"/>
    </location>
</feature>
<protein>
    <submittedName>
        <fullName evidence="8">Beta-xylosidase</fullName>
        <ecNumber evidence="8">3.2.1.37</ecNumber>
    </submittedName>
</protein>
<dbReference type="SUPFAM" id="SSF49899">
    <property type="entry name" value="Concanavalin A-like lectins/glucanases"/>
    <property type="match status" value="1"/>
</dbReference>
<dbReference type="InterPro" id="IPR013320">
    <property type="entry name" value="ConA-like_dom_sf"/>
</dbReference>
<comment type="similarity">
    <text evidence="1 6">Belongs to the glycosyl hydrolase 43 family.</text>
</comment>
<keyword evidence="3 6" id="KW-0326">Glycosidase</keyword>
<organism evidence="8 9">
    <name type="scientific">Eisenbergiella tayi</name>
    <dbReference type="NCBI Taxonomy" id="1432052"/>
    <lineage>
        <taxon>Bacteria</taxon>
        <taxon>Bacillati</taxon>
        <taxon>Bacillota</taxon>
        <taxon>Clostridia</taxon>
        <taxon>Lachnospirales</taxon>
        <taxon>Lachnospiraceae</taxon>
        <taxon>Eisenbergiella</taxon>
    </lineage>
</organism>
<dbReference type="PANTHER" id="PTHR42812">
    <property type="entry name" value="BETA-XYLOSIDASE"/>
    <property type="match status" value="1"/>
</dbReference>
<evidence type="ECO:0000256" key="4">
    <source>
        <dbReference type="PIRSR" id="PIRSR606710-1"/>
    </source>
</evidence>
<proteinExistence type="inferred from homology"/>
<evidence type="ECO:0000256" key="6">
    <source>
        <dbReference type="RuleBase" id="RU361187"/>
    </source>
</evidence>
<dbReference type="Pfam" id="PF17851">
    <property type="entry name" value="GH43_C2"/>
    <property type="match status" value="1"/>
</dbReference>
<sequence length="530" mass="61077">MKNTKTFKNPILSGFYPDPSICRVGEDYYMVTSSFVYFPGLPVFHSRDLVHWEQIGHVIHRPEQLDYKNCETSLGLWAPAIRYHEGTFYVINTFVSEGREARRDNYIVTAKDPAGPWSDPIFIEGADGIDSSLFFDDDGRIWYAGNFICEEPLYEGHHGIYLNELEPETFQFKGKRSIIWDGSKTRSKWIEAPHIYKKDGWYYLLVAEGGTFTNHSVMMARCRNIDGDYEICPRNPIVSHRHVSLMSEIAVVGHADIVQTQKGEWWMVLLGIRPYEGFHFNLGRETFLVPFHWEEDGWPLLDSENGLVNSTERVPDLEEVIYPLPIPCDNFESSALGLMWNTIHPCKEPFFSLEARKGFLRLFLKKEVLHSICTPAFIGRRQQHKVFQALTAMEFEPCDTLQGEGEEAGIAAVQDDRFHYALVKTRINNSNLLRLYQTESGIRTLLDEKELEEDGRIYLSIQGSETDYRFYYGFQETERRPIGKPVKGSLLSSNTNEGFTGTYIGMYASSNGTETTNYADYDWFLYHGED</sequence>
<evidence type="ECO:0000256" key="3">
    <source>
        <dbReference type="ARBA" id="ARBA00023295"/>
    </source>
</evidence>
<dbReference type="PATRIC" id="fig|1432052.4.peg.5598"/>
<dbReference type="EMBL" id="MCGH01000003">
    <property type="protein sequence ID" value="ODM04232.1"/>
    <property type="molecule type" value="Genomic_DNA"/>
</dbReference>
<dbReference type="InterPro" id="IPR041542">
    <property type="entry name" value="GH43_C2"/>
</dbReference>
<dbReference type="Pfam" id="PF04616">
    <property type="entry name" value="Glyco_hydro_43"/>
    <property type="match status" value="1"/>
</dbReference>
<feature type="site" description="Important for catalytic activity, responsible for pKa modulation of the active site Glu and correct orientation of both the proton donor and substrate" evidence="5">
    <location>
        <position position="130"/>
    </location>
</feature>
<dbReference type="InterPro" id="IPR051795">
    <property type="entry name" value="Glycosyl_Hydrlase_43"/>
</dbReference>
<reference evidence="8 9" key="1">
    <citation type="submission" date="2016-07" db="EMBL/GenBank/DDBJ databases">
        <title>Characterization of isolates of Eisenbergiella tayi derived from blood cultures, using whole genome sequencing.</title>
        <authorList>
            <person name="Burdz T."/>
            <person name="Wiebe D."/>
            <person name="Huynh C."/>
            <person name="Bernard K."/>
        </authorList>
    </citation>
    <scope>NUCLEOTIDE SEQUENCE [LARGE SCALE GENOMIC DNA]</scope>
    <source>
        <strain evidence="8 9">NML 110608</strain>
    </source>
</reference>
<dbReference type="InterPro" id="IPR023296">
    <property type="entry name" value="Glyco_hydro_beta-prop_sf"/>
</dbReference>
<feature type="domain" description="Beta-xylosidase C-terminal Concanavalin A-like" evidence="7">
    <location>
        <begin position="328"/>
        <end position="526"/>
    </location>
</feature>